<dbReference type="AlphaFoldDB" id="A0A424YCZ1"/>
<reference evidence="2 3" key="1">
    <citation type="submission" date="2018-08" db="EMBL/GenBank/DDBJ databases">
        <title>The metabolism and importance of syntrophic acetate oxidation coupled to methane or sulfide production in haloalkaline environments.</title>
        <authorList>
            <person name="Timmers P.H.A."/>
            <person name="Vavourakis C.D."/>
            <person name="Sorokin D.Y."/>
            <person name="Sinninghe Damste J.S."/>
            <person name="Muyzer G."/>
            <person name="Stams A.J.M."/>
            <person name="Plugge C.M."/>
        </authorList>
    </citation>
    <scope>NUCLEOTIDE SEQUENCE [LARGE SCALE GENOMIC DNA]</scope>
    <source>
        <strain evidence="2">MSAO_Bac1</strain>
    </source>
</reference>
<comment type="caution">
    <text evidence="2">The sequence shown here is derived from an EMBL/GenBank/DDBJ whole genome shotgun (WGS) entry which is preliminary data.</text>
</comment>
<keyword evidence="1" id="KW-1133">Transmembrane helix</keyword>
<gene>
    <name evidence="2" type="ORF">D5R97_06635</name>
</gene>
<name>A0A424YCZ1_9FIRM</name>
<evidence type="ECO:0000256" key="1">
    <source>
        <dbReference type="SAM" id="Phobius"/>
    </source>
</evidence>
<evidence type="ECO:0000313" key="2">
    <source>
        <dbReference type="EMBL" id="RQD75189.1"/>
    </source>
</evidence>
<accession>A0A424YCZ1</accession>
<dbReference type="Proteomes" id="UP000285138">
    <property type="component" value="Unassembled WGS sequence"/>
</dbReference>
<keyword evidence="1" id="KW-0812">Transmembrane</keyword>
<sequence>MLDLVGLVFSNRSLRQIEETNEKGKNLAVVGKVCSIVGIALGLISIIIVIGGLILFSFRTVTGFY</sequence>
<keyword evidence="1" id="KW-0472">Membrane</keyword>
<organism evidence="2 3">
    <name type="scientific">Candidatus Syntrophonatronum acetioxidans</name>
    <dbReference type="NCBI Taxonomy" id="1795816"/>
    <lineage>
        <taxon>Bacteria</taxon>
        <taxon>Bacillati</taxon>
        <taxon>Bacillota</taxon>
        <taxon>Clostridia</taxon>
        <taxon>Eubacteriales</taxon>
        <taxon>Syntrophomonadaceae</taxon>
        <taxon>Candidatus Syntrophonatronum</taxon>
    </lineage>
</organism>
<protein>
    <submittedName>
        <fullName evidence="2">DUF4190 domain-containing protein</fullName>
    </submittedName>
</protein>
<proteinExistence type="predicted"/>
<feature type="transmembrane region" description="Helical" evidence="1">
    <location>
        <begin position="36"/>
        <end position="58"/>
    </location>
</feature>
<dbReference type="EMBL" id="QZAA01000168">
    <property type="protein sequence ID" value="RQD75189.1"/>
    <property type="molecule type" value="Genomic_DNA"/>
</dbReference>
<evidence type="ECO:0000313" key="3">
    <source>
        <dbReference type="Proteomes" id="UP000285138"/>
    </source>
</evidence>